<keyword evidence="10" id="KW-1185">Reference proteome</keyword>
<accession>A0ABU1K8P4</accession>
<organism evidence="9 10">
    <name type="scientific">Mesonia maritima</name>
    <dbReference type="NCBI Taxonomy" id="1793873"/>
    <lineage>
        <taxon>Bacteria</taxon>
        <taxon>Pseudomonadati</taxon>
        <taxon>Bacteroidota</taxon>
        <taxon>Flavobacteriia</taxon>
        <taxon>Flavobacteriales</taxon>
        <taxon>Flavobacteriaceae</taxon>
        <taxon>Mesonia</taxon>
    </lineage>
</organism>
<evidence type="ECO:0000256" key="7">
    <source>
        <dbReference type="RuleBase" id="RU365103"/>
    </source>
</evidence>
<dbReference type="EMBL" id="JAVDQA010000009">
    <property type="protein sequence ID" value="MDR6301968.1"/>
    <property type="molecule type" value="Genomic_DNA"/>
</dbReference>
<comment type="subcellular location">
    <subcellularLocation>
        <location evidence="7">Cell membrane</location>
    </subcellularLocation>
</comment>
<evidence type="ECO:0000313" key="9">
    <source>
        <dbReference type="EMBL" id="MDR6301968.1"/>
    </source>
</evidence>
<comment type="function">
    <text evidence="7">Involved in lipopolysaccharide (LPS) biosynthesis. Catalyzes the transfer of 3-deoxy-D-manno-octulosonate (Kdo) residue(s) from CMP-Kdo to lipid IV(A), the tetraacyldisaccharide-1,4'-bisphosphate precursor of lipid A.</text>
</comment>
<dbReference type="GO" id="GO:0043842">
    <property type="term" value="F:Kdo transferase activity"/>
    <property type="evidence" value="ECO:0007669"/>
    <property type="project" value="UniProtKB-EC"/>
</dbReference>
<evidence type="ECO:0000256" key="3">
    <source>
        <dbReference type="ARBA" id="ARBA00019077"/>
    </source>
</evidence>
<sequence>MRQFYSLLIGLFQQISPLLKLLNPKLKLFFEGRKNLFDKLKNDFAENSGCIWIHAASLGEYEQAVPIIEKLKIEYPNYKILVTFFSPSGYEVKKNNSIADVVSYLPLDTSKNAQKFLEIVQPKIAIFVKYEVWPNFMLQSKKYKIPSILVSGVFRENQLFFKPYGKFMRKALQSFDHLFVQDKNSKKLLIENGFQKVSLSGDTRFDRVTQQLNYNNELDFLAEFKQDKKCMICGSTWPEDEKILAEYINSTSEDIKFIIAPHQIHKDKIQSLQQSLKKPSILYSERINQSLSSYQVFILDTIGLLSKAYSYAEIAYVGGAMGKTGLHNILEPATFGIPIIIGKNFKKFPEASQLQQEKGLFSIASYSELKKIIDELINNESHRIQAGKNAKNFIVKRIGATEKIMSYIRQKI</sequence>
<gene>
    <name evidence="9" type="ORF">GGR31_002643</name>
</gene>
<reference evidence="9 10" key="1">
    <citation type="submission" date="2023-07" db="EMBL/GenBank/DDBJ databases">
        <title>Genomic Encyclopedia of Type Strains, Phase IV (KMG-IV): sequencing the most valuable type-strain genomes for metagenomic binning, comparative biology and taxonomic classification.</title>
        <authorList>
            <person name="Goeker M."/>
        </authorList>
    </citation>
    <scope>NUCLEOTIDE SEQUENCE [LARGE SCALE GENOMIC DNA]</scope>
    <source>
        <strain evidence="9 10">DSM 102814</strain>
    </source>
</reference>
<keyword evidence="4 7" id="KW-0808">Transferase</keyword>
<dbReference type="InterPro" id="IPR007507">
    <property type="entry name" value="Glycos_transf_N"/>
</dbReference>
<feature type="domain" description="3-deoxy-D-manno-octulosonic-acid transferase N-terminal" evidence="8">
    <location>
        <begin position="45"/>
        <end position="206"/>
    </location>
</feature>
<comment type="similarity">
    <text evidence="7">Belongs to the glycosyltransferase group 1 family.</text>
</comment>
<dbReference type="Gene3D" id="3.40.50.11720">
    <property type="entry name" value="3-Deoxy-D-manno-octulosonic-acid transferase, N-terminal domain"/>
    <property type="match status" value="1"/>
</dbReference>
<dbReference type="Pfam" id="PF04413">
    <property type="entry name" value="Glycos_transf_N"/>
    <property type="match status" value="1"/>
</dbReference>
<evidence type="ECO:0000256" key="4">
    <source>
        <dbReference type="ARBA" id="ARBA00022679"/>
    </source>
</evidence>
<evidence type="ECO:0000259" key="8">
    <source>
        <dbReference type="Pfam" id="PF04413"/>
    </source>
</evidence>
<evidence type="ECO:0000256" key="2">
    <source>
        <dbReference type="ARBA" id="ARBA00012621"/>
    </source>
</evidence>
<evidence type="ECO:0000256" key="6">
    <source>
        <dbReference type="ARBA" id="ARBA00049183"/>
    </source>
</evidence>
<dbReference type="RefSeq" id="WP_309729976.1">
    <property type="nucleotide sequence ID" value="NZ_JAVDQA010000009.1"/>
</dbReference>
<comment type="pathway">
    <text evidence="1 7">Bacterial outer membrane biogenesis; LPS core biosynthesis.</text>
</comment>
<dbReference type="EC" id="2.4.99.12" evidence="2 7"/>
<proteinExistence type="inferred from homology"/>
<keyword evidence="9" id="KW-0328">Glycosyltransferase</keyword>
<dbReference type="InterPro" id="IPR038107">
    <property type="entry name" value="Glycos_transf_N_sf"/>
</dbReference>
<keyword evidence="7" id="KW-0472">Membrane</keyword>
<dbReference type="Gene3D" id="3.40.50.2000">
    <property type="entry name" value="Glycogen Phosphorylase B"/>
    <property type="match status" value="1"/>
</dbReference>
<dbReference type="InterPro" id="IPR039901">
    <property type="entry name" value="Kdotransferase"/>
</dbReference>
<evidence type="ECO:0000256" key="1">
    <source>
        <dbReference type="ARBA" id="ARBA00004713"/>
    </source>
</evidence>
<comment type="catalytic activity">
    <reaction evidence="6 7">
        <text>lipid IVA (E. coli) + CMP-3-deoxy-beta-D-manno-octulosonate = alpha-Kdo-(2-&gt;6)-lipid IVA (E. coli) + CMP + H(+)</text>
        <dbReference type="Rhea" id="RHEA:28066"/>
        <dbReference type="ChEBI" id="CHEBI:15378"/>
        <dbReference type="ChEBI" id="CHEBI:58603"/>
        <dbReference type="ChEBI" id="CHEBI:60364"/>
        <dbReference type="ChEBI" id="CHEBI:60377"/>
        <dbReference type="ChEBI" id="CHEBI:85987"/>
        <dbReference type="EC" id="2.4.99.12"/>
    </reaction>
</comment>
<evidence type="ECO:0000256" key="5">
    <source>
        <dbReference type="ARBA" id="ARBA00031445"/>
    </source>
</evidence>
<comment type="caution">
    <text evidence="9">The sequence shown here is derived from an EMBL/GenBank/DDBJ whole genome shotgun (WGS) entry which is preliminary data.</text>
</comment>
<dbReference type="PANTHER" id="PTHR42755">
    <property type="entry name" value="3-DEOXY-MANNO-OCTULOSONATE CYTIDYLYLTRANSFERASE"/>
    <property type="match status" value="1"/>
</dbReference>
<dbReference type="PANTHER" id="PTHR42755:SF1">
    <property type="entry name" value="3-DEOXY-D-MANNO-OCTULOSONIC ACID TRANSFERASE, MITOCHONDRIAL-RELATED"/>
    <property type="match status" value="1"/>
</dbReference>
<name>A0ABU1K8P4_9FLAO</name>
<protein>
    <recommendedName>
        <fullName evidence="3 7">3-deoxy-D-manno-octulosonic acid transferase</fullName>
        <shortName evidence="7">Kdo transferase</shortName>
        <ecNumber evidence="2 7">2.4.99.12</ecNumber>
    </recommendedName>
    <alternativeName>
        <fullName evidence="5 7">Lipid IV(A) 3-deoxy-D-manno-octulosonic acid transferase</fullName>
    </alternativeName>
</protein>
<keyword evidence="7" id="KW-0448">Lipopolysaccharide biosynthesis</keyword>
<evidence type="ECO:0000313" key="10">
    <source>
        <dbReference type="Proteomes" id="UP001257659"/>
    </source>
</evidence>
<keyword evidence="7" id="KW-1003">Cell membrane</keyword>
<dbReference type="Proteomes" id="UP001257659">
    <property type="component" value="Unassembled WGS sequence"/>
</dbReference>